<keyword evidence="1" id="KW-0175">Coiled coil</keyword>
<feature type="region of interest" description="Disordered" evidence="2">
    <location>
        <begin position="46"/>
        <end position="193"/>
    </location>
</feature>
<feature type="region of interest" description="Disordered" evidence="2">
    <location>
        <begin position="622"/>
        <end position="659"/>
    </location>
</feature>
<dbReference type="EMBL" id="JAUEPU010000052">
    <property type="protein sequence ID" value="KAK0485343.1"/>
    <property type="molecule type" value="Genomic_DNA"/>
</dbReference>
<feature type="compositionally biased region" description="Polar residues" evidence="2">
    <location>
        <begin position="154"/>
        <end position="177"/>
    </location>
</feature>
<comment type="caution">
    <text evidence="3">The sequence shown here is derived from an EMBL/GenBank/DDBJ whole genome shotgun (WGS) entry which is preliminary data.</text>
</comment>
<feature type="compositionally biased region" description="Polar residues" evidence="2">
    <location>
        <begin position="332"/>
        <end position="344"/>
    </location>
</feature>
<evidence type="ECO:0000256" key="2">
    <source>
        <dbReference type="SAM" id="MobiDB-lite"/>
    </source>
</evidence>
<evidence type="ECO:0000313" key="3">
    <source>
        <dbReference type="EMBL" id="KAK0485343.1"/>
    </source>
</evidence>
<feature type="coiled-coil region" evidence="1">
    <location>
        <begin position="271"/>
        <end position="298"/>
    </location>
</feature>
<reference evidence="3" key="1">
    <citation type="submission" date="2023-06" db="EMBL/GenBank/DDBJ databases">
        <authorList>
            <consortium name="Lawrence Berkeley National Laboratory"/>
            <person name="Ahrendt S."/>
            <person name="Sahu N."/>
            <person name="Indic B."/>
            <person name="Wong-Bajracharya J."/>
            <person name="Merenyi Z."/>
            <person name="Ke H.-M."/>
            <person name="Monk M."/>
            <person name="Kocsube S."/>
            <person name="Drula E."/>
            <person name="Lipzen A."/>
            <person name="Balint B."/>
            <person name="Henrissat B."/>
            <person name="Andreopoulos B."/>
            <person name="Martin F.M."/>
            <person name="Harder C.B."/>
            <person name="Rigling D."/>
            <person name="Ford K.L."/>
            <person name="Foster G.D."/>
            <person name="Pangilinan J."/>
            <person name="Papanicolaou A."/>
            <person name="Barry K."/>
            <person name="LaButti K."/>
            <person name="Viragh M."/>
            <person name="Koriabine M."/>
            <person name="Yan M."/>
            <person name="Riley R."/>
            <person name="Champramary S."/>
            <person name="Plett K.L."/>
            <person name="Tsai I.J."/>
            <person name="Slot J."/>
            <person name="Sipos G."/>
            <person name="Plett J."/>
            <person name="Nagy L.G."/>
            <person name="Grigoriev I.V."/>
        </authorList>
    </citation>
    <scope>NUCLEOTIDE SEQUENCE</scope>
    <source>
        <strain evidence="3">HWK02</strain>
    </source>
</reference>
<dbReference type="AlphaFoldDB" id="A0AA39PJB5"/>
<accession>A0AA39PJB5</accession>
<name>A0AA39PJB5_9AGAR</name>
<gene>
    <name evidence="3" type="ORF">EDD18DRAFT_1428674</name>
</gene>
<feature type="compositionally biased region" description="Low complexity" evidence="2">
    <location>
        <begin position="121"/>
        <end position="131"/>
    </location>
</feature>
<evidence type="ECO:0000256" key="1">
    <source>
        <dbReference type="SAM" id="Coils"/>
    </source>
</evidence>
<feature type="compositionally biased region" description="Polar residues" evidence="2">
    <location>
        <begin position="80"/>
        <end position="100"/>
    </location>
</feature>
<dbReference type="Proteomes" id="UP001175228">
    <property type="component" value="Unassembled WGS sequence"/>
</dbReference>
<proteinExistence type="predicted"/>
<evidence type="ECO:0000313" key="4">
    <source>
        <dbReference type="Proteomes" id="UP001175228"/>
    </source>
</evidence>
<feature type="compositionally biased region" description="Polar residues" evidence="2">
    <location>
        <begin position="643"/>
        <end position="659"/>
    </location>
</feature>
<feature type="region of interest" description="Disordered" evidence="2">
    <location>
        <begin position="318"/>
        <end position="348"/>
    </location>
</feature>
<feature type="compositionally biased region" description="Basic residues" evidence="2">
    <location>
        <begin position="69"/>
        <end position="79"/>
    </location>
</feature>
<organism evidence="3 4">
    <name type="scientific">Armillaria luteobubalina</name>
    <dbReference type="NCBI Taxonomy" id="153913"/>
    <lineage>
        <taxon>Eukaryota</taxon>
        <taxon>Fungi</taxon>
        <taxon>Dikarya</taxon>
        <taxon>Basidiomycota</taxon>
        <taxon>Agaricomycotina</taxon>
        <taxon>Agaricomycetes</taxon>
        <taxon>Agaricomycetidae</taxon>
        <taxon>Agaricales</taxon>
        <taxon>Marasmiineae</taxon>
        <taxon>Physalacriaceae</taxon>
        <taxon>Armillaria</taxon>
    </lineage>
</organism>
<feature type="compositionally biased region" description="Basic residues" evidence="2">
    <location>
        <begin position="628"/>
        <end position="639"/>
    </location>
</feature>
<protein>
    <submittedName>
        <fullName evidence="3">Uncharacterized protein</fullName>
    </submittedName>
</protein>
<sequence>MLEMISASSPARGTTIRRLRAKILPHGGTDLWDKSDLAPDCHHPVFSHGLSPGGELAMSDTGTPPAHIPPHKRTHHVSRTSRVPQSPPKSSKTQRTTDLSTPRPRVANDNPPMRRIRSSRSRSPPRSSLQRRGSHYSERPMAPSDSDDPFSAQEIHSNQARQSTCDTRGASSNPAFSETTGGETTDGYEDMTDEDDAMSMLTPAEAKEQQVNTLKDTFRGAMKDMMVLAQRIHTECTTAESRKFMLEETDNIKQFLFVTTGQNWKSIEGSLQDTKQQLEATVTECTALKEQVAELSRASNAKFERMEQMLDTLLRSNTTTRTAEPSPARPNPTANNTMPAQQTSHKTKKIPANANAAHHPTRLVVQILPSGIPADERKEPFALVKTINEALQDHDDAKHMVVVSGKYNTNGNVIICTREDQTAVELAKFSHLFTDLIAPGRDVTCRPDRRWFKIQVNNVRTGAFDSMYGTPRVHSSKEILEEFCRSNPLFKTLDLLQEPRWMRTAEEIINQAHSSVVFAIGDEDQARFLLKERKYLAAFGRTAPMKPYADHSPVIQSVEHSSEEHQKNCQECAKWQETHMEEDEAATTAVCAHNLKCVNCGGDHAVDARRCPECTNRYGTARAEASKKTVKKKKTKRSKVGPSHTTSVPPNTHSNHCCK</sequence>
<keyword evidence="4" id="KW-1185">Reference proteome</keyword>